<organism evidence="2 3">
    <name type="scientific">Paraglomus occultum</name>
    <dbReference type="NCBI Taxonomy" id="144539"/>
    <lineage>
        <taxon>Eukaryota</taxon>
        <taxon>Fungi</taxon>
        <taxon>Fungi incertae sedis</taxon>
        <taxon>Mucoromycota</taxon>
        <taxon>Glomeromycotina</taxon>
        <taxon>Glomeromycetes</taxon>
        <taxon>Paraglomerales</taxon>
        <taxon>Paraglomeraceae</taxon>
        <taxon>Paraglomus</taxon>
    </lineage>
</organism>
<proteinExistence type="predicted"/>
<dbReference type="EMBL" id="CAJVPJ010002850">
    <property type="protein sequence ID" value="CAG8630549.1"/>
    <property type="molecule type" value="Genomic_DNA"/>
</dbReference>
<evidence type="ECO:0000256" key="1">
    <source>
        <dbReference type="SAM" id="MobiDB-lite"/>
    </source>
</evidence>
<comment type="caution">
    <text evidence="2">The sequence shown here is derived from an EMBL/GenBank/DDBJ whole genome shotgun (WGS) entry which is preliminary data.</text>
</comment>
<accession>A0A9N9DCF2</accession>
<reference evidence="2" key="1">
    <citation type="submission" date="2021-06" db="EMBL/GenBank/DDBJ databases">
        <authorList>
            <person name="Kallberg Y."/>
            <person name="Tangrot J."/>
            <person name="Rosling A."/>
        </authorList>
    </citation>
    <scope>NUCLEOTIDE SEQUENCE</scope>
    <source>
        <strain evidence="2">IA702</strain>
    </source>
</reference>
<dbReference type="Proteomes" id="UP000789572">
    <property type="component" value="Unassembled WGS sequence"/>
</dbReference>
<feature type="region of interest" description="Disordered" evidence="1">
    <location>
        <begin position="126"/>
        <end position="147"/>
    </location>
</feature>
<protein>
    <submittedName>
        <fullName evidence="2">5484_t:CDS:1</fullName>
    </submittedName>
</protein>
<name>A0A9N9DCF2_9GLOM</name>
<dbReference type="OrthoDB" id="2441073at2759"/>
<evidence type="ECO:0000313" key="2">
    <source>
        <dbReference type="EMBL" id="CAG8630549.1"/>
    </source>
</evidence>
<gene>
    <name evidence="2" type="ORF">POCULU_LOCUS8871</name>
</gene>
<keyword evidence="3" id="KW-1185">Reference proteome</keyword>
<sequence length="147" mass="17397">MQSAKLYFQENSSWSLIDYLKYRENSLDFDDRSKEHRAYAKVLENMLNDKSEEWSTKAESTLKHFETEKSSAAVSAFWDSVYRRRYERDIELLQLKYTKGALVDIMSEMEQMRAAVTNKSIRTLKHAFTGGETSNKQKRQKNDEEEM</sequence>
<evidence type="ECO:0000313" key="3">
    <source>
        <dbReference type="Proteomes" id="UP000789572"/>
    </source>
</evidence>
<dbReference type="AlphaFoldDB" id="A0A9N9DCF2"/>